<feature type="region of interest" description="Disordered" evidence="1">
    <location>
        <begin position="90"/>
        <end position="207"/>
    </location>
</feature>
<dbReference type="InterPro" id="IPR011990">
    <property type="entry name" value="TPR-like_helical_dom_sf"/>
</dbReference>
<dbReference type="EMBL" id="JAQNDL010000005">
    <property type="protein sequence ID" value="MDC0723705.1"/>
    <property type="molecule type" value="Genomic_DNA"/>
</dbReference>
<evidence type="ECO:0000313" key="3">
    <source>
        <dbReference type="EMBL" id="MDC0723705.1"/>
    </source>
</evidence>
<evidence type="ECO:0000313" key="4">
    <source>
        <dbReference type="Proteomes" id="UP001221686"/>
    </source>
</evidence>
<keyword evidence="2" id="KW-0472">Membrane</keyword>
<evidence type="ECO:0000256" key="1">
    <source>
        <dbReference type="SAM" id="MobiDB-lite"/>
    </source>
</evidence>
<comment type="caution">
    <text evidence="3">The sequence shown here is derived from an EMBL/GenBank/DDBJ whole genome shotgun (WGS) entry which is preliminary data.</text>
</comment>
<feature type="compositionally biased region" description="Low complexity" evidence="1">
    <location>
        <begin position="183"/>
        <end position="201"/>
    </location>
</feature>
<dbReference type="Proteomes" id="UP001221686">
    <property type="component" value="Unassembled WGS sequence"/>
</dbReference>
<feature type="compositionally biased region" description="Low complexity" evidence="1">
    <location>
        <begin position="132"/>
        <end position="152"/>
    </location>
</feature>
<sequence length="289" mass="30647">MNEPLDDELRRYVAALREVDRPGDGARAATWAGIDARIAEDLAPPRPAWRTWPLAALAAAVVLGVGLAAATAWRVRAEANVEAAHQRIDAPTLRSLEKSSRESPQSASRGQSPHPEPPASTSGKPEHSPIGAASASESSAATTPSDPSTAPSVGPAGDSQDLGASDPAAVEKTPHARSPSAESSGNARPSAARRPADSPSLRPEEVASFQRAQAALAAGRYDDALSALDAHGRRFERGVFEEERQVSRATALCKLGRLDDAADARRRFLRERPGSHLAERMRQICRDDE</sequence>
<dbReference type="Gene3D" id="1.25.40.10">
    <property type="entry name" value="Tetratricopeptide repeat domain"/>
    <property type="match status" value="1"/>
</dbReference>
<keyword evidence="2" id="KW-1133">Transmembrane helix</keyword>
<evidence type="ECO:0000256" key="2">
    <source>
        <dbReference type="SAM" id="Phobius"/>
    </source>
</evidence>
<organism evidence="3 4">
    <name type="scientific">Nannocystis bainbridge</name>
    <dbReference type="NCBI Taxonomy" id="2995303"/>
    <lineage>
        <taxon>Bacteria</taxon>
        <taxon>Pseudomonadati</taxon>
        <taxon>Myxococcota</taxon>
        <taxon>Polyangia</taxon>
        <taxon>Nannocystales</taxon>
        <taxon>Nannocystaceae</taxon>
        <taxon>Nannocystis</taxon>
    </lineage>
</organism>
<name>A0ABT5EDR9_9BACT</name>
<proteinExistence type="predicted"/>
<feature type="compositionally biased region" description="Polar residues" evidence="1">
    <location>
        <begin position="102"/>
        <end position="111"/>
    </location>
</feature>
<accession>A0ABT5EDR9</accession>
<dbReference type="SUPFAM" id="SSF48452">
    <property type="entry name" value="TPR-like"/>
    <property type="match status" value="1"/>
</dbReference>
<keyword evidence="2" id="KW-0812">Transmembrane</keyword>
<feature type="transmembrane region" description="Helical" evidence="2">
    <location>
        <begin position="52"/>
        <end position="73"/>
    </location>
</feature>
<protein>
    <recommendedName>
        <fullName evidence="5">Tetratricopeptide repeat protein</fullName>
    </recommendedName>
</protein>
<gene>
    <name evidence="3" type="ORF">POL25_42875</name>
</gene>
<evidence type="ECO:0008006" key="5">
    <source>
        <dbReference type="Google" id="ProtNLM"/>
    </source>
</evidence>
<keyword evidence="4" id="KW-1185">Reference proteome</keyword>
<dbReference type="RefSeq" id="WP_272092250.1">
    <property type="nucleotide sequence ID" value="NZ_JAQNDL010000005.1"/>
</dbReference>
<reference evidence="3 4" key="1">
    <citation type="submission" date="2022-11" db="EMBL/GenBank/DDBJ databases">
        <title>Minimal conservation of predation-associated metabolite biosynthetic gene clusters underscores biosynthetic potential of Myxococcota including descriptions for ten novel species: Archangium lansinium sp. nov., Myxococcus landrumus sp. nov., Nannocystis bai.</title>
        <authorList>
            <person name="Ahearne A."/>
            <person name="Stevens C."/>
            <person name="Dowd S."/>
        </authorList>
    </citation>
    <scope>NUCLEOTIDE SEQUENCE [LARGE SCALE GENOMIC DNA]</scope>
    <source>
        <strain evidence="3 4">BB15-2</strain>
    </source>
</reference>